<evidence type="ECO:0000256" key="8">
    <source>
        <dbReference type="PROSITE-ProRule" id="PRU00071"/>
    </source>
</evidence>
<evidence type="ECO:0000256" key="3">
    <source>
        <dbReference type="ARBA" id="ARBA00022833"/>
    </source>
</evidence>
<proteinExistence type="predicted"/>
<keyword evidence="7 8" id="KW-0539">Nucleus</keyword>
<evidence type="ECO:0000256" key="6">
    <source>
        <dbReference type="ARBA" id="ARBA00023163"/>
    </source>
</evidence>
<evidence type="ECO:0000313" key="12">
    <source>
        <dbReference type="EMBL" id="MPA56700.1"/>
    </source>
</evidence>
<comment type="function">
    <text evidence="9">Transcription factor that binds specifically to a 5'-AA[AG]G-3' consensus core sequence.</text>
</comment>
<keyword evidence="1 9" id="KW-0479">Metal-binding</keyword>
<dbReference type="PROSITE" id="PS50884">
    <property type="entry name" value="ZF_DOF_2"/>
    <property type="match status" value="1"/>
</dbReference>
<evidence type="ECO:0000256" key="10">
    <source>
        <dbReference type="SAM" id="MobiDB-lite"/>
    </source>
</evidence>
<dbReference type="EMBL" id="GHES01026141">
    <property type="protein sequence ID" value="MPA56700.1"/>
    <property type="molecule type" value="Transcribed_RNA"/>
</dbReference>
<keyword evidence="6 9" id="KW-0804">Transcription</keyword>
<dbReference type="InterPro" id="IPR003851">
    <property type="entry name" value="Znf_Dof"/>
</dbReference>
<keyword evidence="3 9" id="KW-0862">Zinc</keyword>
<dbReference type="GO" id="GO:0008270">
    <property type="term" value="F:zinc ion binding"/>
    <property type="evidence" value="ECO:0007669"/>
    <property type="project" value="UniProtKB-KW"/>
</dbReference>
<name>A0A5B7AIX4_DAVIN</name>
<dbReference type="PANTHER" id="PTHR31992:SF159">
    <property type="entry name" value="DOF ZINC FINGER PROTEIN"/>
    <property type="match status" value="1"/>
</dbReference>
<dbReference type="AlphaFoldDB" id="A0A5B7AIX4"/>
<feature type="region of interest" description="Disordered" evidence="10">
    <location>
        <begin position="102"/>
        <end position="142"/>
    </location>
</feature>
<dbReference type="GO" id="GO:0003700">
    <property type="term" value="F:DNA-binding transcription factor activity"/>
    <property type="evidence" value="ECO:0007669"/>
    <property type="project" value="UniProtKB-UniRule"/>
</dbReference>
<accession>A0A5B7AIX4</accession>
<keyword evidence="4 9" id="KW-0805">Transcription regulation</keyword>
<evidence type="ECO:0000256" key="7">
    <source>
        <dbReference type="ARBA" id="ARBA00023242"/>
    </source>
</evidence>
<reference evidence="12" key="1">
    <citation type="submission" date="2019-08" db="EMBL/GenBank/DDBJ databases">
        <title>Reference gene set and small RNA set construction with multiple tissues from Davidia involucrata Baill.</title>
        <authorList>
            <person name="Yang H."/>
            <person name="Zhou C."/>
            <person name="Li G."/>
            <person name="Wang J."/>
            <person name="Gao P."/>
            <person name="Wang M."/>
            <person name="Wang R."/>
            <person name="Zhao Y."/>
        </authorList>
    </citation>
    <scope>NUCLEOTIDE SEQUENCE</scope>
    <source>
        <tissue evidence="12">Mixed with DoveR01_LX</tissue>
    </source>
</reference>
<evidence type="ECO:0000256" key="1">
    <source>
        <dbReference type="ARBA" id="ARBA00022723"/>
    </source>
</evidence>
<evidence type="ECO:0000256" key="9">
    <source>
        <dbReference type="RuleBase" id="RU369094"/>
    </source>
</evidence>
<dbReference type="GO" id="GO:0005634">
    <property type="term" value="C:nucleus"/>
    <property type="evidence" value="ECO:0007669"/>
    <property type="project" value="UniProtKB-SubCell"/>
</dbReference>
<keyword evidence="2 8" id="KW-0863">Zinc-finger</keyword>
<evidence type="ECO:0000256" key="5">
    <source>
        <dbReference type="ARBA" id="ARBA00023125"/>
    </source>
</evidence>
<evidence type="ECO:0000256" key="2">
    <source>
        <dbReference type="ARBA" id="ARBA00022771"/>
    </source>
</evidence>
<gene>
    <name evidence="12" type="ORF">Din_026141</name>
</gene>
<protein>
    <recommendedName>
        <fullName evidence="9">Dof zinc finger protein</fullName>
    </recommendedName>
</protein>
<comment type="subcellular location">
    <subcellularLocation>
        <location evidence="8 9">Nucleus</location>
    </subcellularLocation>
</comment>
<evidence type="ECO:0000259" key="11">
    <source>
        <dbReference type="PROSITE" id="PS50884"/>
    </source>
</evidence>
<dbReference type="InterPro" id="IPR045174">
    <property type="entry name" value="Dof"/>
</dbReference>
<organism evidence="12">
    <name type="scientific">Davidia involucrata</name>
    <name type="common">Dove tree</name>
    <dbReference type="NCBI Taxonomy" id="16924"/>
    <lineage>
        <taxon>Eukaryota</taxon>
        <taxon>Viridiplantae</taxon>
        <taxon>Streptophyta</taxon>
        <taxon>Embryophyta</taxon>
        <taxon>Tracheophyta</taxon>
        <taxon>Spermatophyta</taxon>
        <taxon>Magnoliopsida</taxon>
        <taxon>eudicotyledons</taxon>
        <taxon>Gunneridae</taxon>
        <taxon>Pentapetalae</taxon>
        <taxon>asterids</taxon>
        <taxon>Cornales</taxon>
        <taxon>Nyssaceae</taxon>
        <taxon>Davidia</taxon>
    </lineage>
</organism>
<dbReference type="PROSITE" id="PS01361">
    <property type="entry name" value="ZF_DOF_1"/>
    <property type="match status" value="1"/>
</dbReference>
<dbReference type="Pfam" id="PF02701">
    <property type="entry name" value="Zn_ribbon_Dof"/>
    <property type="match status" value="1"/>
</dbReference>
<evidence type="ECO:0000256" key="4">
    <source>
        <dbReference type="ARBA" id="ARBA00023015"/>
    </source>
</evidence>
<feature type="domain" description="Dof-type" evidence="11">
    <location>
        <begin position="57"/>
        <end position="111"/>
    </location>
</feature>
<dbReference type="GO" id="GO:0003677">
    <property type="term" value="F:DNA binding"/>
    <property type="evidence" value="ECO:0007669"/>
    <property type="project" value="UniProtKB-UniRule"/>
</dbReference>
<dbReference type="PANTHER" id="PTHR31992">
    <property type="entry name" value="DOF ZINC FINGER PROTEIN DOF1.4-RELATED"/>
    <property type="match status" value="1"/>
</dbReference>
<sequence length="275" mass="30469">MGLTSLQVCMDSSDWLQGGTIQEEAGMDSSSSPSGDMLTCSRPLIERRLRPPHDQALKCPRCDSAHTKFCYYNNYSLSQPRYFCKTCRRYWTKGGTLRNIPVGGGCRKNKKNSSKKSSNDDDHHHHQSIINPNPPNPTDLQLSFPEVQFSHLNNFLGNFNFMENPNPRPTPIDFMENKYEALMGGLGDFHAHCSPFGMSIDGGAGPFMLPNYEGNENQNAMVDVKPIHSKLLTLEWQDQGCSDAGKDSFGYSLNGLGSWSGLMNGYGSSATNPLV</sequence>
<keyword evidence="5 8" id="KW-0238">DNA-binding</keyword>